<protein>
    <submittedName>
        <fullName evidence="1">Uncharacterized protein</fullName>
    </submittedName>
</protein>
<dbReference type="AlphaFoldDB" id="A0A373FDB2"/>
<comment type="caution">
    <text evidence="1">The sequence shown here is derived from an EMBL/GenBank/DDBJ whole genome shotgun (WGS) entry which is preliminary data.</text>
</comment>
<keyword evidence="2" id="KW-1185">Reference proteome</keyword>
<dbReference type="EMBL" id="QURR01000028">
    <property type="protein sequence ID" value="RGE41399.1"/>
    <property type="molecule type" value="Genomic_DNA"/>
</dbReference>
<proteinExistence type="predicted"/>
<evidence type="ECO:0000313" key="1">
    <source>
        <dbReference type="EMBL" id="RGE41399.1"/>
    </source>
</evidence>
<dbReference type="Proteomes" id="UP000261948">
    <property type="component" value="Unassembled WGS sequence"/>
</dbReference>
<reference evidence="1 2" key="1">
    <citation type="submission" date="2018-08" db="EMBL/GenBank/DDBJ databases">
        <title>Comamonas testosteroni strain SWCO2.</title>
        <authorList>
            <person name="Jiang N."/>
            <person name="Zhang X.Z."/>
        </authorList>
    </citation>
    <scope>NUCLEOTIDE SEQUENCE [LARGE SCALE GENOMIC DNA]</scope>
    <source>
        <strain evidence="1 2">SWCO2</strain>
    </source>
</reference>
<gene>
    <name evidence="1" type="ORF">DZC30_18390</name>
</gene>
<name>A0A373FDB2_COMTE</name>
<organism evidence="1 2">
    <name type="scientific">Comamonas testosteroni</name>
    <name type="common">Pseudomonas testosteroni</name>
    <dbReference type="NCBI Taxonomy" id="285"/>
    <lineage>
        <taxon>Bacteria</taxon>
        <taxon>Pseudomonadati</taxon>
        <taxon>Pseudomonadota</taxon>
        <taxon>Betaproteobacteria</taxon>
        <taxon>Burkholderiales</taxon>
        <taxon>Comamonadaceae</taxon>
        <taxon>Comamonas</taxon>
    </lineage>
</organism>
<sequence>MVSPFTGISQEAVMISIIRNLSVLIAALISIASWAAPGEDPVAISGRVTYLQMPTAVATRSTSIQYVQTMPDDAAAKVSRYTAKAYSANLGQVKTEKDVVQSVQTNGTQTTCYQSIGSVSAPKGLTNNEQVVVLRGDVINICN</sequence>
<evidence type="ECO:0000313" key="2">
    <source>
        <dbReference type="Proteomes" id="UP000261948"/>
    </source>
</evidence>
<accession>A0A373FDB2</accession>